<sequence length="88" mass="10675">MVLKSKAQFSFQAVNKTFRNVCNGMNRKFYRTLNIAHDCRGQYSEVFFGKLYINDEEVKIQHLYKFFEYLINVCRITVKEVRIKNEFY</sequence>
<dbReference type="AlphaFoldDB" id="A0A2G5UJM8"/>
<protein>
    <submittedName>
        <fullName evidence="1">Uncharacterized protein</fullName>
    </submittedName>
</protein>
<proteinExistence type="predicted"/>
<dbReference type="EMBL" id="PDUG01000003">
    <property type="protein sequence ID" value="PIC39436.1"/>
    <property type="molecule type" value="Genomic_DNA"/>
</dbReference>
<organism evidence="1 2">
    <name type="scientific">Caenorhabditis nigoni</name>
    <dbReference type="NCBI Taxonomy" id="1611254"/>
    <lineage>
        <taxon>Eukaryota</taxon>
        <taxon>Metazoa</taxon>
        <taxon>Ecdysozoa</taxon>
        <taxon>Nematoda</taxon>
        <taxon>Chromadorea</taxon>
        <taxon>Rhabditida</taxon>
        <taxon>Rhabditina</taxon>
        <taxon>Rhabditomorpha</taxon>
        <taxon>Rhabditoidea</taxon>
        <taxon>Rhabditidae</taxon>
        <taxon>Peloderinae</taxon>
        <taxon>Caenorhabditis</taxon>
    </lineage>
</organism>
<gene>
    <name evidence="1" type="primary">Cnig_chr_III.g11123</name>
    <name evidence="1" type="ORF">B9Z55_011123</name>
</gene>
<keyword evidence="2" id="KW-1185">Reference proteome</keyword>
<evidence type="ECO:0000313" key="2">
    <source>
        <dbReference type="Proteomes" id="UP000230233"/>
    </source>
</evidence>
<evidence type="ECO:0000313" key="1">
    <source>
        <dbReference type="EMBL" id="PIC39436.1"/>
    </source>
</evidence>
<accession>A0A2G5UJM8</accession>
<reference evidence="2" key="1">
    <citation type="submission" date="2017-10" db="EMBL/GenBank/DDBJ databases">
        <title>Rapid genome shrinkage in a self-fertile nematode reveals novel sperm competition proteins.</title>
        <authorList>
            <person name="Yin D."/>
            <person name="Schwarz E.M."/>
            <person name="Thomas C.G."/>
            <person name="Felde R.L."/>
            <person name="Korf I.F."/>
            <person name="Cutter A.D."/>
            <person name="Schartner C.M."/>
            <person name="Ralston E.J."/>
            <person name="Meyer B.J."/>
            <person name="Haag E.S."/>
        </authorList>
    </citation>
    <scope>NUCLEOTIDE SEQUENCE [LARGE SCALE GENOMIC DNA]</scope>
    <source>
        <strain evidence="2">JU1422</strain>
    </source>
</reference>
<dbReference type="Proteomes" id="UP000230233">
    <property type="component" value="Chromosome III"/>
</dbReference>
<comment type="caution">
    <text evidence="1">The sequence shown here is derived from an EMBL/GenBank/DDBJ whole genome shotgun (WGS) entry which is preliminary data.</text>
</comment>
<name>A0A2G5UJM8_9PELO</name>